<feature type="domain" description="Kazal-like" evidence="6">
    <location>
        <begin position="751"/>
        <end position="792"/>
    </location>
</feature>
<feature type="compositionally biased region" description="Polar residues" evidence="5">
    <location>
        <begin position="320"/>
        <end position="335"/>
    </location>
</feature>
<dbReference type="Pfam" id="PF21333">
    <property type="entry name" value="FST_N"/>
    <property type="match status" value="1"/>
</dbReference>
<protein>
    <recommendedName>
        <fullName evidence="6">Kazal-like domain-containing protein</fullName>
    </recommendedName>
</protein>
<dbReference type="FunFam" id="3.30.60.30:FF:000057">
    <property type="entry name" value="Follistatin, isoform B"/>
    <property type="match status" value="1"/>
</dbReference>
<name>A0A1I8Q017_STOCA</name>
<keyword evidence="1" id="KW-0732">Signal</keyword>
<evidence type="ECO:0000256" key="1">
    <source>
        <dbReference type="ARBA" id="ARBA00022729"/>
    </source>
</evidence>
<dbReference type="Gene3D" id="3.30.60.30">
    <property type="match status" value="3"/>
</dbReference>
<dbReference type="GO" id="GO:0005509">
    <property type="term" value="F:calcium ion binding"/>
    <property type="evidence" value="ECO:0007669"/>
    <property type="project" value="TreeGrafter"/>
</dbReference>
<dbReference type="PANTHER" id="PTHR13866">
    <property type="entry name" value="SPARC OSTEONECTIN"/>
    <property type="match status" value="1"/>
</dbReference>
<gene>
    <name evidence="7" type="primary">106092422</name>
</gene>
<dbReference type="OrthoDB" id="192611at2759"/>
<keyword evidence="2" id="KW-0677">Repeat</keyword>
<evidence type="ECO:0000256" key="4">
    <source>
        <dbReference type="ARBA" id="ARBA00023180"/>
    </source>
</evidence>
<evidence type="ECO:0000259" key="6">
    <source>
        <dbReference type="PROSITE" id="PS51465"/>
    </source>
</evidence>
<dbReference type="Gene3D" id="3.90.290.10">
    <property type="entry name" value="TGF-beta binding (TB) domain"/>
    <property type="match status" value="1"/>
</dbReference>
<feature type="compositionally biased region" description="Low complexity" evidence="5">
    <location>
        <begin position="378"/>
        <end position="391"/>
    </location>
</feature>
<organism evidence="7 8">
    <name type="scientific">Stomoxys calcitrans</name>
    <name type="common">Stable fly</name>
    <name type="synonym">Conops calcitrans</name>
    <dbReference type="NCBI Taxonomy" id="35570"/>
    <lineage>
        <taxon>Eukaryota</taxon>
        <taxon>Metazoa</taxon>
        <taxon>Ecdysozoa</taxon>
        <taxon>Arthropoda</taxon>
        <taxon>Hexapoda</taxon>
        <taxon>Insecta</taxon>
        <taxon>Pterygota</taxon>
        <taxon>Neoptera</taxon>
        <taxon>Endopterygota</taxon>
        <taxon>Diptera</taxon>
        <taxon>Brachycera</taxon>
        <taxon>Muscomorpha</taxon>
        <taxon>Muscoidea</taxon>
        <taxon>Muscidae</taxon>
        <taxon>Stomoxys</taxon>
    </lineage>
</organism>
<keyword evidence="4" id="KW-0325">Glycoprotein</keyword>
<reference evidence="7" key="1">
    <citation type="submission" date="2020-05" db="UniProtKB">
        <authorList>
            <consortium name="EnsemblMetazoa"/>
        </authorList>
    </citation>
    <scope>IDENTIFICATION</scope>
    <source>
        <strain evidence="7">USDA</strain>
    </source>
</reference>
<feature type="compositionally biased region" description="Basic and acidic residues" evidence="5">
    <location>
        <begin position="336"/>
        <end position="349"/>
    </location>
</feature>
<dbReference type="Proteomes" id="UP000095300">
    <property type="component" value="Unassembled WGS sequence"/>
</dbReference>
<dbReference type="GO" id="GO:0050840">
    <property type="term" value="F:extracellular matrix binding"/>
    <property type="evidence" value="ECO:0007669"/>
    <property type="project" value="TreeGrafter"/>
</dbReference>
<feature type="compositionally biased region" description="Polar residues" evidence="5">
    <location>
        <begin position="425"/>
        <end position="443"/>
    </location>
</feature>
<feature type="region of interest" description="Disordered" evidence="5">
    <location>
        <begin position="273"/>
        <end position="523"/>
    </location>
</feature>
<dbReference type="SMART" id="SM00274">
    <property type="entry name" value="FOLN"/>
    <property type="match status" value="3"/>
</dbReference>
<evidence type="ECO:0000256" key="2">
    <source>
        <dbReference type="ARBA" id="ARBA00022737"/>
    </source>
</evidence>
<dbReference type="GO" id="GO:0005518">
    <property type="term" value="F:collagen binding"/>
    <property type="evidence" value="ECO:0007669"/>
    <property type="project" value="TreeGrafter"/>
</dbReference>
<dbReference type="GO" id="GO:0005615">
    <property type="term" value="C:extracellular space"/>
    <property type="evidence" value="ECO:0007669"/>
    <property type="project" value="TreeGrafter"/>
</dbReference>
<dbReference type="PANTHER" id="PTHR13866:SF29">
    <property type="entry name" value="FOLLISTATIN"/>
    <property type="match status" value="1"/>
</dbReference>
<evidence type="ECO:0000313" key="7">
    <source>
        <dbReference type="EnsemblMetazoa" id="SCAU012626-PA"/>
    </source>
</evidence>
<feature type="region of interest" description="Disordered" evidence="5">
    <location>
        <begin position="219"/>
        <end position="261"/>
    </location>
</feature>
<dbReference type="InterPro" id="IPR003645">
    <property type="entry name" value="Fol_N"/>
</dbReference>
<dbReference type="STRING" id="35570.A0A1I8Q017"/>
<sequence>MCPSLAPMMATGRCFTTTFHHPRDMNRPEMPANSLLRTMHQCVNDGHDYIDMDNNISILANAHANNCQLVEQQYIIAGNGTSKTNPTMSLFLTLFIAFAIGVRTTAAGACWQTVLGNGKCNEVFSFNVSKSDCCGANQEFAYTDREPTNVEYFFATAIGGGMECTPCLESCRNVQCGPNKKCVKRKGRPKCVCAPECGATRRRRLQRERQLIHQHLSLFSDDSHRTGPALADMKRSRQSRDTHTSLSSEITKKNRGSGNQNQRKLIHIHMQHDYAHQQEAPPPSPPPLQQTKRKKQQRKGNRRLLITANVEEHTEKPTTRRIQLFSNVRNTYARQRTNENRGNGQHEDTDLSEEYEEDDYDDEDGEGDDGERRRGIIFNSGFNFASGSSSNNHEEEDDDDDDATRFGNQSRHKTKTNKNNHDFETTTAQQRDQNLSPSKNGNNRVRHPQKGARHGDHSPNSNHRQHQQQQHHKHKHRHRSKDDRHGQHHNHNHHHNRQQHSGMGGRRKHHRQHYDKEQNQKDYSSIITTSTTSATVIASAASSNSGEVQSSANRSFIQTTALAATTPQLMLMSTTPVNFTLPAAVASDQRRLTNHGSKMTPSSSLPLYTPASSSSSLSGPTTVAASIHPHVQITSETMPAAAASTSSSATSKYSTSSSFATVINGRGGEGAKATQLPLYPHGDHGGNVVTMPDTFEPSSTAAINSHIGDNDNTISTSHHFDSVSFDSYFDQFDLHGFPSRQHAVTITDSIRSSNPVCGTDGRTYNTKCQLRKRACRTDNPHLQIAYRGHCKTTCNGVKCLEGLTCVEDQYTMPHCIACKIECPLDDYDNGNNVVDASRAVCGADGKTYKSMCEINRIICKIGRSIGVAYPGPCRGSQVSCDDINCGPKQICLIDLLTHQPRCTPCRYKCSRKRKPSTLRFEEEKICGVNNRTYNSWCEMRKDSCSTGFYIDVKYPGNCH</sequence>
<evidence type="ECO:0000256" key="3">
    <source>
        <dbReference type="ARBA" id="ARBA00023157"/>
    </source>
</evidence>
<feature type="compositionally biased region" description="Low complexity" evidence="5">
    <location>
        <begin position="600"/>
        <end position="622"/>
    </location>
</feature>
<dbReference type="InterPro" id="IPR036773">
    <property type="entry name" value="TB_dom_sf"/>
</dbReference>
<dbReference type="AlphaFoldDB" id="A0A1I8Q017"/>
<feature type="compositionally biased region" description="Acidic residues" evidence="5">
    <location>
        <begin position="350"/>
        <end position="369"/>
    </location>
</feature>
<evidence type="ECO:0000256" key="5">
    <source>
        <dbReference type="SAM" id="MobiDB-lite"/>
    </source>
</evidence>
<dbReference type="SUPFAM" id="SSF100895">
    <property type="entry name" value="Kazal-type serine protease inhibitors"/>
    <property type="match status" value="3"/>
</dbReference>
<evidence type="ECO:0000313" key="8">
    <source>
        <dbReference type="Proteomes" id="UP000095300"/>
    </source>
</evidence>
<dbReference type="CDD" id="cd00104">
    <property type="entry name" value="KAZAL_FS"/>
    <property type="match status" value="3"/>
</dbReference>
<dbReference type="InterPro" id="IPR036058">
    <property type="entry name" value="Kazal_dom_sf"/>
</dbReference>
<feature type="region of interest" description="Disordered" evidence="5">
    <location>
        <begin position="590"/>
        <end position="622"/>
    </location>
</feature>
<feature type="compositionally biased region" description="Basic residues" evidence="5">
    <location>
        <begin position="486"/>
        <end position="498"/>
    </location>
</feature>
<dbReference type="Pfam" id="PF07648">
    <property type="entry name" value="Kazal_2"/>
    <property type="match status" value="3"/>
</dbReference>
<feature type="domain" description="Kazal-like" evidence="6">
    <location>
        <begin position="816"/>
        <end position="875"/>
    </location>
</feature>
<keyword evidence="3" id="KW-1015">Disulfide bond</keyword>
<feature type="compositionally biased region" description="Basic residues" evidence="5">
    <location>
        <begin position="291"/>
        <end position="302"/>
    </location>
</feature>
<dbReference type="EnsemblMetazoa" id="SCAU012626-RA">
    <property type="protein sequence ID" value="SCAU012626-PA"/>
    <property type="gene ID" value="SCAU012626"/>
</dbReference>
<proteinExistence type="predicted"/>
<feature type="compositionally biased region" description="Basic residues" evidence="5">
    <location>
        <begin position="463"/>
        <end position="479"/>
    </location>
</feature>
<accession>A0A1I8Q017</accession>
<dbReference type="SMART" id="SM00280">
    <property type="entry name" value="KAZAL"/>
    <property type="match status" value="3"/>
</dbReference>
<feature type="compositionally biased region" description="Basic and acidic residues" evidence="5">
    <location>
        <begin position="232"/>
        <end position="243"/>
    </location>
</feature>
<dbReference type="VEuPathDB" id="VectorBase:SCAU012626"/>
<dbReference type="PROSITE" id="PS51465">
    <property type="entry name" value="KAZAL_2"/>
    <property type="match status" value="2"/>
</dbReference>
<dbReference type="FunFam" id="3.30.60.30:FF:000061">
    <property type="entry name" value="Follistatin, isoform A"/>
    <property type="match status" value="1"/>
</dbReference>
<keyword evidence="8" id="KW-1185">Reference proteome</keyword>
<dbReference type="InterPro" id="IPR002350">
    <property type="entry name" value="Kazal_dom"/>
</dbReference>